<gene>
    <name evidence="5" type="ORF">D9V76_02210</name>
</gene>
<dbReference type="SMART" id="SM00475">
    <property type="entry name" value="53EXOc"/>
    <property type="match status" value="1"/>
</dbReference>
<dbReference type="GO" id="GO:0008409">
    <property type="term" value="F:5'-3' exonuclease activity"/>
    <property type="evidence" value="ECO:0007669"/>
    <property type="project" value="InterPro"/>
</dbReference>
<reference evidence="5 6" key="2">
    <citation type="submission" date="2019-05" db="EMBL/GenBank/DDBJ databases">
        <title>Genome evolution of the obligate endosymbiont Buchnera aphidicola.</title>
        <authorList>
            <person name="Moran N.A."/>
        </authorList>
    </citation>
    <scope>NUCLEOTIDE SEQUENCE [LARGE SCALE GENOMIC DNA]</scope>
    <source>
        <strain evidence="5 6">Rpa</strain>
    </source>
</reference>
<protein>
    <submittedName>
        <fullName evidence="5">5'-3' exonuclease</fullName>
    </submittedName>
</protein>
<dbReference type="OrthoDB" id="9806424at2"/>
<dbReference type="CDD" id="cd09859">
    <property type="entry name" value="PIN_53EXO"/>
    <property type="match status" value="1"/>
</dbReference>
<dbReference type="CDD" id="cd09898">
    <property type="entry name" value="H3TH_53EXO"/>
    <property type="match status" value="1"/>
</dbReference>
<dbReference type="NCBIfam" id="NF011545">
    <property type="entry name" value="PRK14976.1-2"/>
    <property type="match status" value="1"/>
</dbReference>
<dbReference type="InterPro" id="IPR020046">
    <property type="entry name" value="5-3_exonucl_a-hlix_arch_N"/>
</dbReference>
<dbReference type="Pfam" id="PF02739">
    <property type="entry name" value="5_3_exonuc_N"/>
    <property type="match status" value="1"/>
</dbReference>
<dbReference type="EMBL" id="CP034858">
    <property type="protein sequence ID" value="QCI25059.1"/>
    <property type="molecule type" value="Genomic_DNA"/>
</dbReference>
<dbReference type="InterPro" id="IPR008918">
    <property type="entry name" value="HhH2"/>
</dbReference>
<keyword evidence="2" id="KW-0378">Hydrolase</keyword>
<evidence type="ECO:0000256" key="2">
    <source>
        <dbReference type="ARBA" id="ARBA00022801"/>
    </source>
</evidence>
<dbReference type="SUPFAM" id="SSF88723">
    <property type="entry name" value="PIN domain-like"/>
    <property type="match status" value="1"/>
</dbReference>
<dbReference type="PANTHER" id="PTHR42646:SF2">
    <property type="entry name" value="5'-3' EXONUCLEASE FAMILY PROTEIN"/>
    <property type="match status" value="1"/>
</dbReference>
<accession>A0A4D6Y735</accession>
<dbReference type="Proteomes" id="UP000298688">
    <property type="component" value="Chromosome"/>
</dbReference>
<evidence type="ECO:0000256" key="1">
    <source>
        <dbReference type="ARBA" id="ARBA00022722"/>
    </source>
</evidence>
<dbReference type="Pfam" id="PF01367">
    <property type="entry name" value="5_3_exonuc"/>
    <property type="match status" value="1"/>
</dbReference>
<dbReference type="InterPro" id="IPR036279">
    <property type="entry name" value="5-3_exonuclease_C_sf"/>
</dbReference>
<dbReference type="SMART" id="SM00279">
    <property type="entry name" value="HhH2"/>
    <property type="match status" value="1"/>
</dbReference>
<dbReference type="FunFam" id="1.10.150.20:FF:000003">
    <property type="entry name" value="DNA polymerase I"/>
    <property type="match status" value="1"/>
</dbReference>
<evidence type="ECO:0000256" key="3">
    <source>
        <dbReference type="ARBA" id="ARBA00023125"/>
    </source>
</evidence>
<evidence type="ECO:0000313" key="6">
    <source>
        <dbReference type="Proteomes" id="UP000298688"/>
    </source>
</evidence>
<dbReference type="SUPFAM" id="SSF47807">
    <property type="entry name" value="5' to 3' exonuclease, C-terminal subdomain"/>
    <property type="match status" value="1"/>
</dbReference>
<dbReference type="InterPro" id="IPR029060">
    <property type="entry name" value="PIN-like_dom_sf"/>
</dbReference>
<proteinExistence type="predicted"/>
<sequence>MLYVKKKPIIIVDGSLYLYRSYFTFQNFNHNQENPSGAIYGMLKTIQNILKKNYRSQKIIIIFDSSKKTFRNTIFKEYKSNRSTMPNKLYIQIQPLLKILEEIGIKTLSILGIEADDIIGSLSCKLEREGEQVLIVSHDKDMIQLVTDNINILNLSKNSIITPDKIKEKYGIYPQEFVDLLALMGDASDNIPGVPKIGIKTALFLLKKFSNIQNVYNNIEKIQFLSFRNSKNAAIQLKNYKKIAFLSYQLAKIKLDIPINITSEEITLKKTFFKKLSNSIKLYSFNE</sequence>
<keyword evidence="3" id="KW-0238">DNA-binding</keyword>
<keyword evidence="1" id="KW-0540">Nuclease</keyword>
<dbReference type="PANTHER" id="PTHR42646">
    <property type="entry name" value="FLAP ENDONUCLEASE XNI"/>
    <property type="match status" value="1"/>
</dbReference>
<dbReference type="RefSeq" id="WP_158337389.1">
    <property type="nucleotide sequence ID" value="NZ_CP034858.1"/>
</dbReference>
<evidence type="ECO:0000313" key="5">
    <source>
        <dbReference type="EMBL" id="QCI25059.1"/>
    </source>
</evidence>
<keyword evidence="5" id="KW-0269">Exonuclease</keyword>
<reference evidence="5 6" key="1">
    <citation type="submission" date="2018-12" db="EMBL/GenBank/DDBJ databases">
        <authorList>
            <person name="Chong R.A."/>
        </authorList>
    </citation>
    <scope>NUCLEOTIDE SEQUENCE [LARGE SCALE GENOMIC DNA]</scope>
    <source>
        <strain evidence="5 6">Rpa</strain>
    </source>
</reference>
<dbReference type="Gene3D" id="3.40.50.1010">
    <property type="entry name" value="5'-nuclease"/>
    <property type="match status" value="1"/>
</dbReference>
<dbReference type="InterPro" id="IPR020045">
    <property type="entry name" value="DNA_polI_H3TH"/>
</dbReference>
<dbReference type="InterPro" id="IPR002421">
    <property type="entry name" value="5-3_exonuclease"/>
</dbReference>
<dbReference type="GO" id="GO:0017108">
    <property type="term" value="F:5'-flap endonuclease activity"/>
    <property type="evidence" value="ECO:0007669"/>
    <property type="project" value="InterPro"/>
</dbReference>
<dbReference type="InterPro" id="IPR038969">
    <property type="entry name" value="FEN"/>
</dbReference>
<name>A0A4D6Y735_BUCRP</name>
<dbReference type="GO" id="GO:0033567">
    <property type="term" value="P:DNA replication, Okazaki fragment processing"/>
    <property type="evidence" value="ECO:0007669"/>
    <property type="project" value="InterPro"/>
</dbReference>
<evidence type="ECO:0000259" key="4">
    <source>
        <dbReference type="SMART" id="SM00475"/>
    </source>
</evidence>
<dbReference type="AlphaFoldDB" id="A0A4D6Y735"/>
<dbReference type="Gene3D" id="1.10.150.20">
    <property type="entry name" value="5' to 3' exonuclease, C-terminal subdomain"/>
    <property type="match status" value="1"/>
</dbReference>
<organism evidence="5 6">
    <name type="scientific">Buchnera aphidicola subsp. Rhopalosiphum padi</name>
    <dbReference type="NCBI Taxonomy" id="98793"/>
    <lineage>
        <taxon>Bacteria</taxon>
        <taxon>Pseudomonadati</taxon>
        <taxon>Pseudomonadota</taxon>
        <taxon>Gammaproteobacteria</taxon>
        <taxon>Enterobacterales</taxon>
        <taxon>Erwiniaceae</taxon>
        <taxon>Buchnera</taxon>
    </lineage>
</organism>
<feature type="domain" description="5'-3' exonuclease" evidence="4">
    <location>
        <begin position="6"/>
        <end position="269"/>
    </location>
</feature>
<dbReference type="GO" id="GO:0003677">
    <property type="term" value="F:DNA binding"/>
    <property type="evidence" value="ECO:0007669"/>
    <property type="project" value="UniProtKB-KW"/>
</dbReference>